<dbReference type="InterPro" id="IPR002719">
    <property type="entry name" value="RB_B"/>
</dbReference>
<reference evidence="12" key="1">
    <citation type="submission" date="2016-11" db="UniProtKB">
        <authorList>
            <consortium name="WormBaseParasite"/>
        </authorList>
    </citation>
    <scope>IDENTIFICATION</scope>
</reference>
<feature type="region of interest" description="Disordered" evidence="8">
    <location>
        <begin position="684"/>
        <end position="714"/>
    </location>
</feature>
<dbReference type="GO" id="GO:0006357">
    <property type="term" value="P:regulation of transcription by RNA polymerase II"/>
    <property type="evidence" value="ECO:0007669"/>
    <property type="project" value="InterPro"/>
</dbReference>
<name>A0A1I7XF17_HETBA</name>
<dbReference type="GO" id="GO:0005634">
    <property type="term" value="C:nucleus"/>
    <property type="evidence" value="ECO:0007669"/>
    <property type="project" value="UniProtKB-SubCell"/>
</dbReference>
<feature type="region of interest" description="Disordered" evidence="8">
    <location>
        <begin position="1"/>
        <end position="30"/>
    </location>
</feature>
<dbReference type="AlphaFoldDB" id="A0A1I7XF17"/>
<dbReference type="SUPFAM" id="SSF47954">
    <property type="entry name" value="Cyclin-like"/>
    <property type="match status" value="2"/>
</dbReference>
<evidence type="ECO:0000256" key="1">
    <source>
        <dbReference type="ARBA" id="ARBA00004123"/>
    </source>
</evidence>
<dbReference type="GO" id="GO:0000785">
    <property type="term" value="C:chromatin"/>
    <property type="evidence" value="ECO:0007669"/>
    <property type="project" value="TreeGrafter"/>
</dbReference>
<evidence type="ECO:0000256" key="5">
    <source>
        <dbReference type="ARBA" id="ARBA00023163"/>
    </source>
</evidence>
<dbReference type="InterPro" id="IPR024599">
    <property type="entry name" value="RB_N"/>
</dbReference>
<dbReference type="Proteomes" id="UP000095283">
    <property type="component" value="Unplaced"/>
</dbReference>
<dbReference type="Gene3D" id="1.10.472.140">
    <property type="match status" value="1"/>
</dbReference>
<evidence type="ECO:0000256" key="4">
    <source>
        <dbReference type="ARBA" id="ARBA00023015"/>
    </source>
</evidence>
<dbReference type="WBParaSite" id="Hba_16114">
    <property type="protein sequence ID" value="Hba_16114"/>
    <property type="gene ID" value="Hba_16114"/>
</dbReference>
<keyword evidence="3" id="KW-0678">Repressor</keyword>
<feature type="domain" description="Retinoblastoma-associated protein N-terminal" evidence="9">
    <location>
        <begin position="14"/>
        <end position="167"/>
    </location>
</feature>
<dbReference type="PANTHER" id="PTHR13742">
    <property type="entry name" value="RETINOBLASTOMA-ASSOCIATED PROTEIN RB -RELATED"/>
    <property type="match status" value="1"/>
</dbReference>
<evidence type="ECO:0000256" key="8">
    <source>
        <dbReference type="SAM" id="MobiDB-lite"/>
    </source>
</evidence>
<dbReference type="GO" id="GO:2000134">
    <property type="term" value="P:negative regulation of G1/S transition of mitotic cell cycle"/>
    <property type="evidence" value="ECO:0007669"/>
    <property type="project" value="TreeGrafter"/>
</dbReference>
<evidence type="ECO:0000259" key="10">
    <source>
        <dbReference type="SMART" id="SM01368"/>
    </source>
</evidence>
<keyword evidence="4" id="KW-0805">Transcription regulation</keyword>
<comment type="similarity">
    <text evidence="2">Belongs to the retinoblastoma protein (RB) family.</text>
</comment>
<dbReference type="SMART" id="SM01368">
    <property type="entry name" value="RB_A"/>
    <property type="match status" value="1"/>
</dbReference>
<keyword evidence="6" id="KW-0539">Nucleus</keyword>
<keyword evidence="5" id="KW-0804">Transcription</keyword>
<keyword evidence="7" id="KW-0131">Cell cycle</keyword>
<evidence type="ECO:0000259" key="9">
    <source>
        <dbReference type="SMART" id="SM01367"/>
    </source>
</evidence>
<dbReference type="GO" id="GO:0005667">
    <property type="term" value="C:transcription regulator complex"/>
    <property type="evidence" value="ECO:0007669"/>
    <property type="project" value="TreeGrafter"/>
</dbReference>
<dbReference type="SMART" id="SM01367">
    <property type="entry name" value="DUF3452"/>
    <property type="match status" value="1"/>
</dbReference>
<dbReference type="GO" id="GO:0000977">
    <property type="term" value="F:RNA polymerase II transcription regulatory region sequence-specific DNA binding"/>
    <property type="evidence" value="ECO:0007669"/>
    <property type="project" value="TreeGrafter"/>
</dbReference>
<dbReference type="PANTHER" id="PTHR13742:SF17">
    <property type="entry name" value="RE32990P-RELATED"/>
    <property type="match status" value="1"/>
</dbReference>
<feature type="domain" description="Retinoblastoma-associated protein A-box" evidence="10">
    <location>
        <begin position="318"/>
        <end position="523"/>
    </location>
</feature>
<evidence type="ECO:0000256" key="2">
    <source>
        <dbReference type="ARBA" id="ARBA00009475"/>
    </source>
</evidence>
<comment type="subcellular location">
    <subcellularLocation>
        <location evidence="1">Nucleus</location>
    </subcellularLocation>
</comment>
<dbReference type="Pfam" id="PF11934">
    <property type="entry name" value="DUF3452"/>
    <property type="match status" value="1"/>
</dbReference>
<keyword evidence="11" id="KW-1185">Reference proteome</keyword>
<proteinExistence type="inferred from homology"/>
<evidence type="ECO:0000256" key="3">
    <source>
        <dbReference type="ARBA" id="ARBA00022491"/>
    </source>
</evidence>
<dbReference type="Pfam" id="PF01858">
    <property type="entry name" value="RB_A"/>
    <property type="match status" value="1"/>
</dbReference>
<dbReference type="GO" id="GO:0030154">
    <property type="term" value="P:cell differentiation"/>
    <property type="evidence" value="ECO:0007669"/>
    <property type="project" value="TreeGrafter"/>
</dbReference>
<evidence type="ECO:0000256" key="7">
    <source>
        <dbReference type="ARBA" id="ARBA00023306"/>
    </source>
</evidence>
<dbReference type="Gene3D" id="1.10.472.10">
    <property type="entry name" value="Cyclin-like"/>
    <property type="match status" value="2"/>
</dbReference>
<protein>
    <submittedName>
        <fullName evidence="12">Retinoblastoma-associated protein</fullName>
    </submittedName>
</protein>
<dbReference type="Pfam" id="PF01857">
    <property type="entry name" value="RB_B"/>
    <property type="match status" value="1"/>
</dbReference>
<dbReference type="InterPro" id="IPR036915">
    <property type="entry name" value="Cyclin-like_sf"/>
</dbReference>
<evidence type="ECO:0000313" key="12">
    <source>
        <dbReference type="WBParaSite" id="Hba_16114"/>
    </source>
</evidence>
<evidence type="ECO:0000256" key="6">
    <source>
        <dbReference type="ARBA" id="ARBA00023242"/>
    </source>
</evidence>
<feature type="compositionally biased region" description="Low complexity" evidence="8">
    <location>
        <begin position="684"/>
        <end position="703"/>
    </location>
</feature>
<dbReference type="InterPro" id="IPR002720">
    <property type="entry name" value="RB_A"/>
</dbReference>
<organism evidence="11 12">
    <name type="scientific">Heterorhabditis bacteriophora</name>
    <name type="common">Entomopathogenic nematode worm</name>
    <dbReference type="NCBI Taxonomy" id="37862"/>
    <lineage>
        <taxon>Eukaryota</taxon>
        <taxon>Metazoa</taxon>
        <taxon>Ecdysozoa</taxon>
        <taxon>Nematoda</taxon>
        <taxon>Chromadorea</taxon>
        <taxon>Rhabditida</taxon>
        <taxon>Rhabditina</taxon>
        <taxon>Rhabditomorpha</taxon>
        <taxon>Strongyloidea</taxon>
        <taxon>Heterorhabditidae</taxon>
        <taxon>Heterorhabditis</taxon>
    </lineage>
</organism>
<evidence type="ECO:0000313" key="11">
    <source>
        <dbReference type="Proteomes" id="UP000095283"/>
    </source>
</evidence>
<sequence length="861" mass="99092">MSSITRSVESRENQGKTVVMEQEHTSSGNLEAMEELEEEVVVIPDRNEYADADEIPPADEHFLLICNKIDSNMAPSFANDVWEQFYKVSQQVVLESSLAVSAVVFKKLLPIYRRLFRLVDDPNTLNSQHVFSIIWLLLLVLKKSLPSEDLMSSFHLLLCVVELVYKDLCFYDQEPHIESQCAEQMLDDTEGVRVLEWLCVNFEGVVLDAKHFRTHWFDKKRVTVLKMPESLNISVHYKAYLENLHSTYNYIMCKRGELDERMFIPEIISNVFNPAYDSSAVELLRRGADDSTFADAELLLRMSTQSYIISSDQLRPLTPLSSTLQNSSKLAFLIPTEWNLTGSDLERYCLEMRDNPLPTIALNADIMGEKFVERIAEERHARGADFDPNISNMADKHRDSIVSLFYILMEKIARAERDRLPNRDTDFANVFRKEEFLSSVFCCAIELVLFSYESERIFPWSIQLYDLSPVAFHKIIEVVIRAEPELSREMVKHLNKTVFYLQKEEQVLEELAWSHDSPVWAALNRRADCVPSCEAAWRSARSLANNYSPIKRRRLESDQREYRDEPSSATTLFFRKVYYVAYVRLTDLCDRIRIDDKGRKLIWTLLEHVLRTETSLLAGRHLDQNLLCIVYVIAKFMKLEVTFMDIMSHYRHQPQAKSHVYREVTVDASMFVFFFSFNVCSNNSDDGNSRDSCSGGSRLRSGSTFPTPEVASPAPELISSQHEKVDLIHYYNKVFLLRVEEFVKRMDGADTSVVLVPMPMPRFFGMSPVKRALAEGVRNFLLNKLTSCFISTIIFKVTVLPLSPGVAHCDRPYKYNINTSPRKDLRTINRVVNVGNSPFYSISAAVPDKAAAFGSLYRHEV</sequence>
<dbReference type="InterPro" id="IPR028309">
    <property type="entry name" value="RB_fam"/>
</dbReference>
<accession>A0A1I7XF17</accession>